<name>A0A086T5Z6_HAPC1</name>
<reference evidence="2" key="1">
    <citation type="journal article" date="2014" name="Genome Announc.">
        <title>Genome sequence and annotation of Acremonium chrysogenum, producer of the beta-lactam antibiotic cephalosporin C.</title>
        <authorList>
            <person name="Terfehr D."/>
            <person name="Dahlmann T.A."/>
            <person name="Specht T."/>
            <person name="Zadra I."/>
            <person name="Kuernsteiner H."/>
            <person name="Kueck U."/>
        </authorList>
    </citation>
    <scope>NUCLEOTIDE SEQUENCE [LARGE SCALE GENOMIC DNA]</scope>
    <source>
        <strain evidence="2">ATCC 11550 / CBS 779.69 / DSM 880 / IAM 14645 / JCM 23072 / IMI 49137</strain>
    </source>
</reference>
<evidence type="ECO:0008006" key="3">
    <source>
        <dbReference type="Google" id="ProtNLM"/>
    </source>
</evidence>
<accession>A0A086T5Z6</accession>
<sequence length="185" mass="20237">MSRQVNGELPNNAGPHSAFIQHLLDYPVISDGLHTFQTNEYGQRTLKIGDSAYKTLAAPILPLLSKPYQYVSPYVARADSFGDKALAQIDERFPAVKKPTGELLSETKGLILLPYNKAFEGRDHLFHVYSSEAKKNEQEGVLGYGKAAVTTALVVSSETLNWLGSFLRAKKADAGQAVSDKTNSH</sequence>
<keyword evidence="2" id="KW-1185">Reference proteome</keyword>
<evidence type="ECO:0000313" key="2">
    <source>
        <dbReference type="Proteomes" id="UP000029964"/>
    </source>
</evidence>
<dbReference type="STRING" id="857340.A0A086T5Z6"/>
<protein>
    <recommendedName>
        <fullName evidence="3">Perilipin-like protein</fullName>
    </recommendedName>
</protein>
<dbReference type="HOGENOM" id="CLU_082150_0_0_1"/>
<comment type="caution">
    <text evidence="1">The sequence shown here is derived from an EMBL/GenBank/DDBJ whole genome shotgun (WGS) entry which is preliminary data.</text>
</comment>
<dbReference type="OrthoDB" id="376826at2759"/>
<gene>
    <name evidence="1" type="ORF">ACRE_044110</name>
</gene>
<dbReference type="AlphaFoldDB" id="A0A086T5Z6"/>
<organism evidence="1 2">
    <name type="scientific">Hapsidospora chrysogenum (strain ATCC 11550 / CBS 779.69 / DSM 880 / IAM 14645 / JCM 23072 / IMI 49137)</name>
    <name type="common">Acremonium chrysogenum</name>
    <dbReference type="NCBI Taxonomy" id="857340"/>
    <lineage>
        <taxon>Eukaryota</taxon>
        <taxon>Fungi</taxon>
        <taxon>Dikarya</taxon>
        <taxon>Ascomycota</taxon>
        <taxon>Pezizomycotina</taxon>
        <taxon>Sordariomycetes</taxon>
        <taxon>Hypocreomycetidae</taxon>
        <taxon>Hypocreales</taxon>
        <taxon>Bionectriaceae</taxon>
        <taxon>Hapsidospora</taxon>
    </lineage>
</organism>
<dbReference type="EMBL" id="JPKY01000042">
    <property type="protein sequence ID" value="KFH44778.1"/>
    <property type="molecule type" value="Genomic_DNA"/>
</dbReference>
<evidence type="ECO:0000313" key="1">
    <source>
        <dbReference type="EMBL" id="KFH44778.1"/>
    </source>
</evidence>
<dbReference type="Proteomes" id="UP000029964">
    <property type="component" value="Unassembled WGS sequence"/>
</dbReference>
<proteinExistence type="predicted"/>